<dbReference type="PANTHER" id="PTHR43353">
    <property type="entry name" value="SUCCINATE-SEMIALDEHYDE DEHYDROGENASE, MITOCHONDRIAL"/>
    <property type="match status" value="1"/>
</dbReference>
<dbReference type="SUPFAM" id="SSF53720">
    <property type="entry name" value="ALDH-like"/>
    <property type="match status" value="1"/>
</dbReference>
<evidence type="ECO:0000313" key="6">
    <source>
        <dbReference type="EMBL" id="KCZ97008.1"/>
    </source>
</evidence>
<dbReference type="GO" id="GO:0009450">
    <property type="term" value="P:gamma-aminobutyric acid catabolic process"/>
    <property type="evidence" value="ECO:0007669"/>
    <property type="project" value="InterPro"/>
</dbReference>
<dbReference type="InterPro" id="IPR016162">
    <property type="entry name" value="Ald_DH_N"/>
</dbReference>
<dbReference type="OrthoDB" id="7168186at2"/>
<evidence type="ECO:0000313" key="7">
    <source>
        <dbReference type="Proteomes" id="UP000027100"/>
    </source>
</evidence>
<dbReference type="InterPro" id="IPR010102">
    <property type="entry name" value="Succ_semiAld_DH"/>
</dbReference>
<dbReference type="Gene3D" id="3.40.605.10">
    <property type="entry name" value="Aldehyde Dehydrogenase, Chain A, domain 1"/>
    <property type="match status" value="1"/>
</dbReference>
<keyword evidence="2 4" id="KW-0560">Oxidoreductase</keyword>
<keyword evidence="7" id="KW-1185">Reference proteome</keyword>
<dbReference type="InterPro" id="IPR029510">
    <property type="entry name" value="Ald_DH_CS_GLU"/>
</dbReference>
<sequence length="486" mass="51254">MPLKLKDSSLLKTEAFLAGEWTPANSGQTFGVTNPATGEILATVPKMGAGETRQAVDAAADAFPEWSGLLAEKRARILRQWFDLLMENQADLAAIMTAEQGKPLSEAKGEIAYAASFIEWFAEESRRTYGDIIPTHNSAARILVTHEPVGVTAAITPWNFPAAMIARKAGAALAVGCTMVVKPASATPLTALAMAELASRAGIPAGVLSVITGSAGEIGSELTSNPKVRKVSFTGSTETGKKLMQQSATTLKRLSLELGGNAPFLVFEDADLDAAVEGAIASKFRNSGQTCVCANRFLVQAGIYDAFAEKLTEAVRKLNVGNGMDEGIDQGPLINEDAVETVKAHIEDALLKGARIELGGKLHKLGGTFFEPTVLTDVPATARIAREETFGPVAALFRFGDEAEAIAMANDTEFGLAAYAYTKDLARAFRVSAALDYGIVGMNEGLISTAIAPFGGRKESGFGREGSKYGVSDYLDIKYTLMGGLG</sequence>
<evidence type="ECO:0000256" key="2">
    <source>
        <dbReference type="ARBA" id="ARBA00023002"/>
    </source>
</evidence>
<dbReference type="eggNOG" id="COG1012">
    <property type="taxonomic scope" value="Bacteria"/>
</dbReference>
<evidence type="ECO:0000256" key="1">
    <source>
        <dbReference type="ARBA" id="ARBA00009986"/>
    </source>
</evidence>
<dbReference type="PANTHER" id="PTHR43353:SF5">
    <property type="entry name" value="SUCCINATE-SEMIALDEHYDE DEHYDROGENASE, MITOCHONDRIAL"/>
    <property type="match status" value="1"/>
</dbReference>
<proteinExistence type="inferred from homology"/>
<dbReference type="InterPro" id="IPR015590">
    <property type="entry name" value="Aldehyde_DH_dom"/>
</dbReference>
<comment type="caution">
    <text evidence="6">The sequence shown here is derived from an EMBL/GenBank/DDBJ whole genome shotgun (WGS) entry which is preliminary data.</text>
</comment>
<dbReference type="NCBIfam" id="TIGR01780">
    <property type="entry name" value="SSADH"/>
    <property type="match status" value="1"/>
</dbReference>
<dbReference type="PROSITE" id="PS00687">
    <property type="entry name" value="ALDEHYDE_DEHYDR_GLU"/>
    <property type="match status" value="1"/>
</dbReference>
<dbReference type="GO" id="GO:0004777">
    <property type="term" value="F:succinate-semialdehyde dehydrogenase (NAD+) activity"/>
    <property type="evidence" value="ECO:0007669"/>
    <property type="project" value="TreeGrafter"/>
</dbReference>
<dbReference type="Proteomes" id="UP000027100">
    <property type="component" value="Unassembled WGS sequence"/>
</dbReference>
<evidence type="ECO:0000259" key="5">
    <source>
        <dbReference type="Pfam" id="PF00171"/>
    </source>
</evidence>
<dbReference type="STRING" id="1280954.HPO_16960"/>
<dbReference type="InterPro" id="IPR016161">
    <property type="entry name" value="Ald_DH/histidinol_DH"/>
</dbReference>
<reference evidence="6 7" key="1">
    <citation type="journal article" date="2014" name="Antonie Van Leeuwenhoek">
        <title>Hyphomonas beringensis sp. nov. and Hyphomonas chukchiensis sp. nov., isolated from surface seawater of the Bering Sea and Chukchi Sea.</title>
        <authorList>
            <person name="Li C."/>
            <person name="Lai Q."/>
            <person name="Li G."/>
            <person name="Dong C."/>
            <person name="Wang J."/>
            <person name="Liao Y."/>
            <person name="Shao Z."/>
        </authorList>
    </citation>
    <scope>NUCLEOTIDE SEQUENCE [LARGE SCALE GENOMIC DNA]</scope>
    <source>
        <strain evidence="6 7">PS728</strain>
    </source>
</reference>
<dbReference type="PROSITE" id="PS00070">
    <property type="entry name" value="ALDEHYDE_DEHYDR_CYS"/>
    <property type="match status" value="1"/>
</dbReference>
<evidence type="ECO:0000256" key="3">
    <source>
        <dbReference type="PROSITE-ProRule" id="PRU10007"/>
    </source>
</evidence>
<dbReference type="AlphaFoldDB" id="A0A062VES7"/>
<evidence type="ECO:0000256" key="4">
    <source>
        <dbReference type="RuleBase" id="RU003345"/>
    </source>
</evidence>
<feature type="domain" description="Aldehyde dehydrogenase" evidence="5">
    <location>
        <begin position="21"/>
        <end position="479"/>
    </location>
</feature>
<dbReference type="FunFam" id="3.40.309.10:FF:000004">
    <property type="entry name" value="Succinate-semialdehyde dehydrogenase I"/>
    <property type="match status" value="1"/>
</dbReference>
<dbReference type="PATRIC" id="fig|1280954.3.peg.3424"/>
<accession>A0A062VES7</accession>
<dbReference type="CDD" id="cd07103">
    <property type="entry name" value="ALDH_F5_SSADH_GabD"/>
    <property type="match status" value="1"/>
</dbReference>
<dbReference type="InterPro" id="IPR016163">
    <property type="entry name" value="Ald_DH_C"/>
</dbReference>
<organism evidence="6 7">
    <name type="scientific">Hyphomonas polymorpha PS728</name>
    <dbReference type="NCBI Taxonomy" id="1280954"/>
    <lineage>
        <taxon>Bacteria</taxon>
        <taxon>Pseudomonadati</taxon>
        <taxon>Pseudomonadota</taxon>
        <taxon>Alphaproteobacteria</taxon>
        <taxon>Hyphomonadales</taxon>
        <taxon>Hyphomonadaceae</taxon>
        <taxon>Hyphomonas</taxon>
    </lineage>
</organism>
<feature type="active site" evidence="3">
    <location>
        <position position="257"/>
    </location>
</feature>
<protein>
    <submittedName>
        <fullName evidence="6">Succinate-semialdehyde dehydrogenase</fullName>
    </submittedName>
</protein>
<name>A0A062VES7_9PROT</name>
<gene>
    <name evidence="6" type="ORF">HPO_16960</name>
</gene>
<dbReference type="FunFam" id="3.40.605.10:FF:000005">
    <property type="entry name" value="Succinate-semialdehyde dehydrogenase I"/>
    <property type="match status" value="1"/>
</dbReference>
<dbReference type="EMBL" id="ARYM01000027">
    <property type="protein sequence ID" value="KCZ97008.1"/>
    <property type="molecule type" value="Genomic_DNA"/>
</dbReference>
<dbReference type="InterPro" id="IPR016160">
    <property type="entry name" value="Ald_DH_CS_CYS"/>
</dbReference>
<dbReference type="GO" id="GO:0005829">
    <property type="term" value="C:cytosol"/>
    <property type="evidence" value="ECO:0007669"/>
    <property type="project" value="TreeGrafter"/>
</dbReference>
<comment type="similarity">
    <text evidence="1 4">Belongs to the aldehyde dehydrogenase family.</text>
</comment>
<dbReference type="Gene3D" id="3.40.309.10">
    <property type="entry name" value="Aldehyde Dehydrogenase, Chain A, domain 2"/>
    <property type="match status" value="1"/>
</dbReference>
<dbReference type="Pfam" id="PF00171">
    <property type="entry name" value="Aldedh"/>
    <property type="match status" value="1"/>
</dbReference>
<dbReference type="InterPro" id="IPR050740">
    <property type="entry name" value="Aldehyde_DH_Superfamily"/>
</dbReference>